<sequence length="143" mass="16096">MNELDRYADEVWDRFIDFVSEPVSALNQEQVRDELARCGLDITNAVSRVQRALATANAKNELAAAREKRASIVEKLTSVVAPRIEGLRERLDGMIAGKLKGSVQAAYFRKLEEAADEDDLRRLMDDIERLDALADIDETETET</sequence>
<dbReference type="EMBL" id="SJPG01000001">
    <property type="protein sequence ID" value="TWT60975.1"/>
    <property type="molecule type" value="Genomic_DNA"/>
</dbReference>
<comment type="caution">
    <text evidence="1">The sequence shown here is derived from an EMBL/GenBank/DDBJ whole genome shotgun (WGS) entry which is preliminary data.</text>
</comment>
<dbReference type="Proteomes" id="UP000316095">
    <property type="component" value="Unassembled WGS sequence"/>
</dbReference>
<evidence type="ECO:0000313" key="2">
    <source>
        <dbReference type="Proteomes" id="UP000316095"/>
    </source>
</evidence>
<reference evidence="1 2" key="1">
    <citation type="submission" date="2019-02" db="EMBL/GenBank/DDBJ databases">
        <title>Deep-cultivation of Planctomycetes and their phenomic and genomic characterization uncovers novel biology.</title>
        <authorList>
            <person name="Wiegand S."/>
            <person name="Jogler M."/>
            <person name="Boedeker C."/>
            <person name="Pinto D."/>
            <person name="Vollmers J."/>
            <person name="Rivas-Marin E."/>
            <person name="Kohn T."/>
            <person name="Peeters S.H."/>
            <person name="Heuer A."/>
            <person name="Rast P."/>
            <person name="Oberbeckmann S."/>
            <person name="Bunk B."/>
            <person name="Jeske O."/>
            <person name="Meyerdierks A."/>
            <person name="Storesund J.E."/>
            <person name="Kallscheuer N."/>
            <person name="Luecker S."/>
            <person name="Lage O.M."/>
            <person name="Pohl T."/>
            <person name="Merkel B.J."/>
            <person name="Hornburger P."/>
            <person name="Mueller R.-W."/>
            <person name="Bruemmer F."/>
            <person name="Labrenz M."/>
            <person name="Spormann A.M."/>
            <person name="Op Den Camp H."/>
            <person name="Overmann J."/>
            <person name="Amann R."/>
            <person name="Jetten M.S.M."/>
            <person name="Mascher T."/>
            <person name="Medema M.H."/>
            <person name="Devos D.P."/>
            <person name="Kaster A.-K."/>
            <person name="Ovreas L."/>
            <person name="Rohde M."/>
            <person name="Galperin M.Y."/>
            <person name="Jogler C."/>
        </authorList>
    </citation>
    <scope>NUCLEOTIDE SEQUENCE [LARGE SCALE GENOMIC DNA]</scope>
    <source>
        <strain evidence="1 2">Pan54</strain>
    </source>
</reference>
<protein>
    <submittedName>
        <fullName evidence="1">Uncharacterized protein</fullName>
    </submittedName>
</protein>
<dbReference type="RefSeq" id="WP_146503019.1">
    <property type="nucleotide sequence ID" value="NZ_SJPG01000001.1"/>
</dbReference>
<keyword evidence="2" id="KW-1185">Reference proteome</keyword>
<evidence type="ECO:0000313" key="1">
    <source>
        <dbReference type="EMBL" id="TWT60975.1"/>
    </source>
</evidence>
<gene>
    <name evidence="1" type="ORF">Pan54_17070</name>
</gene>
<dbReference type="AlphaFoldDB" id="A0A5C5XFP7"/>
<name>A0A5C5XFP7_9PLAN</name>
<accession>A0A5C5XFP7</accession>
<organism evidence="1 2">
    <name type="scientific">Rubinisphaera italica</name>
    <dbReference type="NCBI Taxonomy" id="2527969"/>
    <lineage>
        <taxon>Bacteria</taxon>
        <taxon>Pseudomonadati</taxon>
        <taxon>Planctomycetota</taxon>
        <taxon>Planctomycetia</taxon>
        <taxon>Planctomycetales</taxon>
        <taxon>Planctomycetaceae</taxon>
        <taxon>Rubinisphaera</taxon>
    </lineage>
</organism>
<proteinExistence type="predicted"/>